<dbReference type="EMBL" id="JBCEZU010000111">
    <property type="protein sequence ID" value="KAK9528773.1"/>
    <property type="molecule type" value="Genomic_DNA"/>
</dbReference>
<evidence type="ECO:0000313" key="3">
    <source>
        <dbReference type="Proteomes" id="UP001488805"/>
    </source>
</evidence>
<evidence type="ECO:0000313" key="2">
    <source>
        <dbReference type="EMBL" id="KAK9528773.1"/>
    </source>
</evidence>
<name>A0AAW1F2D4_ZOAVI</name>
<feature type="region of interest" description="Disordered" evidence="1">
    <location>
        <begin position="1"/>
        <end position="87"/>
    </location>
</feature>
<dbReference type="Proteomes" id="UP001488805">
    <property type="component" value="Unassembled WGS sequence"/>
</dbReference>
<protein>
    <submittedName>
        <fullName evidence="2">Uncharacterized protein</fullName>
    </submittedName>
</protein>
<evidence type="ECO:0000256" key="1">
    <source>
        <dbReference type="SAM" id="MobiDB-lite"/>
    </source>
</evidence>
<feature type="compositionally biased region" description="Basic and acidic residues" evidence="1">
    <location>
        <begin position="21"/>
        <end position="35"/>
    </location>
</feature>
<organism evidence="2 3">
    <name type="scientific">Zoarces viviparus</name>
    <name type="common">Viviparous eelpout</name>
    <name type="synonym">Blennius viviparus</name>
    <dbReference type="NCBI Taxonomy" id="48416"/>
    <lineage>
        <taxon>Eukaryota</taxon>
        <taxon>Metazoa</taxon>
        <taxon>Chordata</taxon>
        <taxon>Craniata</taxon>
        <taxon>Vertebrata</taxon>
        <taxon>Euteleostomi</taxon>
        <taxon>Actinopterygii</taxon>
        <taxon>Neopterygii</taxon>
        <taxon>Teleostei</taxon>
        <taxon>Neoteleostei</taxon>
        <taxon>Acanthomorphata</taxon>
        <taxon>Eupercaria</taxon>
        <taxon>Perciformes</taxon>
        <taxon>Cottioidei</taxon>
        <taxon>Zoarcales</taxon>
        <taxon>Zoarcidae</taxon>
        <taxon>Zoarcinae</taxon>
        <taxon>Zoarces</taxon>
    </lineage>
</organism>
<dbReference type="AlphaFoldDB" id="A0AAW1F2D4"/>
<reference evidence="2 3" key="1">
    <citation type="journal article" date="2024" name="Genome Biol. Evol.">
        <title>Chromosome-level genome assembly of the viviparous eelpout Zoarces viviparus.</title>
        <authorList>
            <person name="Fuhrmann N."/>
            <person name="Brasseur M.V."/>
            <person name="Bakowski C.E."/>
            <person name="Podsiadlowski L."/>
            <person name="Prost S."/>
            <person name="Krehenwinkel H."/>
            <person name="Mayer C."/>
        </authorList>
    </citation>
    <scope>NUCLEOTIDE SEQUENCE [LARGE SCALE GENOMIC DNA]</scope>
    <source>
        <strain evidence="2">NO-MEL_2022_Ind0_liver</strain>
    </source>
</reference>
<keyword evidence="3" id="KW-1185">Reference proteome</keyword>
<comment type="caution">
    <text evidence="2">The sequence shown here is derived from an EMBL/GenBank/DDBJ whole genome shotgun (WGS) entry which is preliminary data.</text>
</comment>
<gene>
    <name evidence="2" type="ORF">VZT92_012918</name>
</gene>
<sequence length="101" mass="10823">MAFEGAPPGRPHPLPAPKGSRLPDQRHRDAAHAEPRPSGARMGWARPGPGQAPQLLQGRFLHSCPLLGSPRNKTSGNKCGKKGNSPSRLKLYENLTNTAIC</sequence>
<proteinExistence type="predicted"/>
<accession>A0AAW1F2D4</accession>